<evidence type="ECO:0000313" key="3">
    <source>
        <dbReference type="EMBL" id="KAF6227066.1"/>
    </source>
</evidence>
<feature type="domain" description="Nascent polypeptide-associated complex subunit alpha-like UBA" evidence="2">
    <location>
        <begin position="95"/>
        <end position="133"/>
    </location>
</feature>
<accession>A0A8H6CPQ1</accession>
<dbReference type="GO" id="GO:0050821">
    <property type="term" value="P:protein stabilization"/>
    <property type="evidence" value="ECO:0007669"/>
    <property type="project" value="TreeGrafter"/>
</dbReference>
<evidence type="ECO:0000259" key="2">
    <source>
        <dbReference type="Pfam" id="PF19026"/>
    </source>
</evidence>
<dbReference type="GeneID" id="59336903"/>
<dbReference type="InterPro" id="IPR052617">
    <property type="entry name" value="Huntingtin-int_K"/>
</dbReference>
<dbReference type="Proteomes" id="UP000593566">
    <property type="component" value="Unassembled WGS sequence"/>
</dbReference>
<dbReference type="CDD" id="cd14361">
    <property type="entry name" value="UBA_HYPK"/>
    <property type="match status" value="1"/>
</dbReference>
<dbReference type="PANTHER" id="PTHR31184">
    <property type="entry name" value="HUNTINGTIN-INTERACTING PROTEIN K FAMILY MEMBER"/>
    <property type="match status" value="1"/>
</dbReference>
<organism evidence="3 4">
    <name type="scientific">Letharia lupina</name>
    <dbReference type="NCBI Taxonomy" id="560253"/>
    <lineage>
        <taxon>Eukaryota</taxon>
        <taxon>Fungi</taxon>
        <taxon>Dikarya</taxon>
        <taxon>Ascomycota</taxon>
        <taxon>Pezizomycotina</taxon>
        <taxon>Lecanoromycetes</taxon>
        <taxon>OSLEUM clade</taxon>
        <taxon>Lecanoromycetidae</taxon>
        <taxon>Lecanorales</taxon>
        <taxon>Lecanorineae</taxon>
        <taxon>Parmeliaceae</taxon>
        <taxon>Letharia</taxon>
    </lineage>
</organism>
<comment type="caution">
    <text evidence="3">The sequence shown here is derived from an EMBL/GenBank/DDBJ whole genome shotgun (WGS) entry which is preliminary data.</text>
</comment>
<feature type="region of interest" description="Disordered" evidence="1">
    <location>
        <begin position="1"/>
        <end position="56"/>
    </location>
</feature>
<dbReference type="EMBL" id="JACCJB010000005">
    <property type="protein sequence ID" value="KAF6227066.1"/>
    <property type="molecule type" value="Genomic_DNA"/>
</dbReference>
<dbReference type="PANTHER" id="PTHR31184:SF2">
    <property type="entry name" value="HUNTINGTIN-INTERACTING PROTEIN K"/>
    <property type="match status" value="1"/>
</dbReference>
<evidence type="ECO:0000256" key="1">
    <source>
        <dbReference type="SAM" id="MobiDB-lite"/>
    </source>
</evidence>
<proteinExistence type="predicted"/>
<evidence type="ECO:0000313" key="4">
    <source>
        <dbReference type="Proteomes" id="UP000593566"/>
    </source>
</evidence>
<reference evidence="3 4" key="1">
    <citation type="journal article" date="2020" name="Genomics">
        <title>Complete, high-quality genomes from long-read metagenomic sequencing of two wolf lichen thalli reveals enigmatic genome architecture.</title>
        <authorList>
            <person name="McKenzie S.K."/>
            <person name="Walston R.F."/>
            <person name="Allen J.L."/>
        </authorList>
    </citation>
    <scope>NUCLEOTIDE SEQUENCE [LARGE SCALE GENOMIC DNA]</scope>
    <source>
        <strain evidence="3">WasteWater1</strain>
    </source>
</reference>
<dbReference type="Pfam" id="PF19026">
    <property type="entry name" value="UBA_HYPK"/>
    <property type="match status" value="1"/>
</dbReference>
<name>A0A8H6CPQ1_9LECA</name>
<feature type="compositionally biased region" description="Basic and acidic residues" evidence="1">
    <location>
        <begin position="37"/>
        <end position="56"/>
    </location>
</feature>
<protein>
    <recommendedName>
        <fullName evidence="2">Nascent polypeptide-associated complex subunit alpha-like UBA domain-containing protein</fullName>
    </recommendedName>
</protein>
<gene>
    <name evidence="3" type="ORF">HO133_008507</name>
</gene>
<keyword evidence="4" id="KW-1185">Reference proteome</keyword>
<dbReference type="InterPro" id="IPR044034">
    <property type="entry name" value="NAC-like_UBA"/>
</dbReference>
<sequence>MAEPQPSSVHEGMDREDPAPLPTSAEDRKAAAAMSSLERRGGDDDDAATKPNKEIDQEALGKAISRLELADKAGTVAAGEKKTKEKEEVEKRAKIKVDQADVTLLVEELDLTKGKATELLKANDGDAVKAMRGFVMLRIHNLTLDRMLITSKEVNGESEEVPQAQTEGL</sequence>
<dbReference type="GO" id="GO:0043066">
    <property type="term" value="P:negative regulation of apoptotic process"/>
    <property type="evidence" value="ECO:0007669"/>
    <property type="project" value="TreeGrafter"/>
</dbReference>
<dbReference type="RefSeq" id="XP_037155374.1">
    <property type="nucleotide sequence ID" value="XM_037299373.1"/>
</dbReference>
<dbReference type="AlphaFoldDB" id="A0A8H6CPQ1"/>
<dbReference type="InterPro" id="IPR038922">
    <property type="entry name" value="HYPK_UBA"/>
</dbReference>